<dbReference type="STRING" id="353152.Q5CVY2"/>
<name>Q5CVY2_CRYPI</name>
<organism evidence="3 4">
    <name type="scientific">Cryptosporidium parvum (strain Iowa II)</name>
    <dbReference type="NCBI Taxonomy" id="353152"/>
    <lineage>
        <taxon>Eukaryota</taxon>
        <taxon>Sar</taxon>
        <taxon>Alveolata</taxon>
        <taxon>Apicomplexa</taxon>
        <taxon>Conoidasida</taxon>
        <taxon>Coccidia</taxon>
        <taxon>Eucoccidiorida</taxon>
        <taxon>Eimeriorina</taxon>
        <taxon>Cryptosporidiidae</taxon>
        <taxon>Cryptosporidium</taxon>
    </lineage>
</organism>
<protein>
    <submittedName>
        <fullName evidence="3">Cold shock RNA binding domain of the OB fold</fullName>
    </submittedName>
</protein>
<reference evidence="3 4" key="1">
    <citation type="journal article" date="2004" name="Science">
        <title>Complete genome sequence of the apicomplexan, Cryptosporidium parvum.</title>
        <authorList>
            <person name="Abrahamsen M.S."/>
            <person name="Templeton T.J."/>
            <person name="Enomoto S."/>
            <person name="Abrahante J.E."/>
            <person name="Zhu G."/>
            <person name="Lancto C.A."/>
            <person name="Deng M."/>
            <person name="Liu C."/>
            <person name="Widmer G."/>
            <person name="Tzipori S."/>
            <person name="Buck G.A."/>
            <person name="Xu P."/>
            <person name="Bankier A.T."/>
            <person name="Dear P.H."/>
            <person name="Konfortov B.A."/>
            <person name="Spriggs H.F."/>
            <person name="Iyer L."/>
            <person name="Anantharaman V."/>
            <person name="Aravind L."/>
            <person name="Kapur V."/>
        </authorList>
    </citation>
    <scope>NUCLEOTIDE SEQUENCE [LARGE SCALE GENOMIC DNA]</scope>
    <source>
        <strain evidence="4">Iowa II</strain>
    </source>
</reference>
<dbReference type="CDD" id="cd04458">
    <property type="entry name" value="CSP_CDS"/>
    <property type="match status" value="1"/>
</dbReference>
<dbReference type="SUPFAM" id="SSF50249">
    <property type="entry name" value="Nucleic acid-binding proteins"/>
    <property type="match status" value="1"/>
</dbReference>
<dbReference type="GO" id="GO:0003676">
    <property type="term" value="F:nucleic acid binding"/>
    <property type="evidence" value="ECO:0007669"/>
    <property type="project" value="InterPro"/>
</dbReference>
<dbReference type="OrthoDB" id="422005at2759"/>
<sequence>EKPIKLVKMPLSGVCKWFDSTKGFGFITPDDGSEDIFVHQQNIKVEGFRSLAQDERVEYEIETDDKGRRKAVNVSGPNGAPVKGDRRRGRGRGRGRGMRGRGRGGRGRGFYQNQNQSQPQSQQQPVSTQSQPVAH</sequence>
<dbReference type="InParanoid" id="Q5CVY2"/>
<gene>
    <name evidence="3" type="ORF">cgd8_2340</name>
</gene>
<keyword evidence="4" id="KW-1185">Reference proteome</keyword>
<evidence type="ECO:0000259" key="2">
    <source>
        <dbReference type="PROSITE" id="PS51857"/>
    </source>
</evidence>
<dbReference type="InterPro" id="IPR002059">
    <property type="entry name" value="CSP_DNA-bd"/>
</dbReference>
<feature type="compositionally biased region" description="Low complexity" evidence="1">
    <location>
        <begin position="112"/>
        <end position="135"/>
    </location>
</feature>
<dbReference type="SMART" id="SM00357">
    <property type="entry name" value="CSP"/>
    <property type="match status" value="1"/>
</dbReference>
<feature type="non-terminal residue" evidence="3">
    <location>
        <position position="1"/>
    </location>
</feature>
<dbReference type="AlphaFoldDB" id="Q5CVY2"/>
<dbReference type="InterPro" id="IPR012340">
    <property type="entry name" value="NA-bd_OB-fold"/>
</dbReference>
<dbReference type="KEGG" id="cpv:cgd8_2340"/>
<dbReference type="Pfam" id="PF00313">
    <property type="entry name" value="CSD"/>
    <property type="match status" value="1"/>
</dbReference>
<dbReference type="PROSITE" id="PS51857">
    <property type="entry name" value="CSD_2"/>
    <property type="match status" value="1"/>
</dbReference>
<dbReference type="Gene3D" id="2.40.50.140">
    <property type="entry name" value="Nucleic acid-binding proteins"/>
    <property type="match status" value="1"/>
</dbReference>
<feature type="region of interest" description="Disordered" evidence="1">
    <location>
        <begin position="60"/>
        <end position="135"/>
    </location>
</feature>
<dbReference type="EMBL" id="AAEE01000003">
    <property type="protein sequence ID" value="EAK89694.1"/>
    <property type="molecule type" value="Genomic_DNA"/>
</dbReference>
<accession>Q5CVY2</accession>
<dbReference type="PANTHER" id="PTHR46565">
    <property type="entry name" value="COLD SHOCK DOMAIN PROTEIN 2"/>
    <property type="match status" value="1"/>
</dbReference>
<feature type="compositionally biased region" description="Basic residues" evidence="1">
    <location>
        <begin position="85"/>
        <end position="106"/>
    </location>
</feature>
<feature type="domain" description="CSD" evidence="2">
    <location>
        <begin position="10"/>
        <end position="76"/>
    </location>
</feature>
<dbReference type="GeneID" id="3374391"/>
<evidence type="ECO:0000256" key="1">
    <source>
        <dbReference type="SAM" id="MobiDB-lite"/>
    </source>
</evidence>
<dbReference type="Proteomes" id="UP000006726">
    <property type="component" value="Chromosome 8"/>
</dbReference>
<dbReference type="RefSeq" id="XP_627137.1">
    <property type="nucleotide sequence ID" value="XM_627137.1"/>
</dbReference>
<dbReference type="OMA" id="GKVVSWM"/>
<dbReference type="PRINTS" id="PR00050">
    <property type="entry name" value="COLDSHOCK"/>
</dbReference>
<comment type="caution">
    <text evidence="3">The sequence shown here is derived from an EMBL/GenBank/DDBJ whole genome shotgun (WGS) entry which is preliminary data.</text>
</comment>
<proteinExistence type="predicted"/>
<evidence type="ECO:0000313" key="4">
    <source>
        <dbReference type="Proteomes" id="UP000006726"/>
    </source>
</evidence>
<dbReference type="PANTHER" id="PTHR46565:SF20">
    <property type="entry name" value="COLD SHOCK DOMAIN-CONTAINING PROTEIN 4"/>
    <property type="match status" value="1"/>
</dbReference>
<dbReference type="InterPro" id="IPR011129">
    <property type="entry name" value="CSD"/>
</dbReference>
<evidence type="ECO:0000313" key="3">
    <source>
        <dbReference type="EMBL" id="EAK89694.1"/>
    </source>
</evidence>